<dbReference type="InterPro" id="IPR003362">
    <property type="entry name" value="Bact_transf"/>
</dbReference>
<proteinExistence type="inferred from homology"/>
<dbReference type="RefSeq" id="WP_380655661.1">
    <property type="nucleotide sequence ID" value="NZ_JBHRVQ010000001.1"/>
</dbReference>
<name>A0ABV7N684_9STAP</name>
<comment type="caution">
    <text evidence="4">The sequence shown here is derived from an EMBL/GenBank/DDBJ whole genome shotgun (WGS) entry which is preliminary data.</text>
</comment>
<dbReference type="Pfam" id="PF02397">
    <property type="entry name" value="Bac_transf"/>
    <property type="match status" value="1"/>
</dbReference>
<keyword evidence="2" id="KW-0472">Membrane</keyword>
<dbReference type="PANTHER" id="PTHR30576">
    <property type="entry name" value="COLANIC BIOSYNTHESIS UDP-GLUCOSE LIPID CARRIER TRANSFERASE"/>
    <property type="match status" value="1"/>
</dbReference>
<evidence type="ECO:0000256" key="2">
    <source>
        <dbReference type="SAM" id="Phobius"/>
    </source>
</evidence>
<feature type="domain" description="Bacterial sugar transferase" evidence="3">
    <location>
        <begin position="7"/>
        <end position="187"/>
    </location>
</feature>
<keyword evidence="2" id="KW-0812">Transmembrane</keyword>
<keyword evidence="5" id="KW-1185">Reference proteome</keyword>
<evidence type="ECO:0000259" key="3">
    <source>
        <dbReference type="Pfam" id="PF02397"/>
    </source>
</evidence>
<organism evidence="4 5">
    <name type="scientific">Salinicoccus sesuvii</name>
    <dbReference type="NCBI Taxonomy" id="868281"/>
    <lineage>
        <taxon>Bacteria</taxon>
        <taxon>Bacillati</taxon>
        <taxon>Bacillota</taxon>
        <taxon>Bacilli</taxon>
        <taxon>Bacillales</taxon>
        <taxon>Staphylococcaceae</taxon>
        <taxon>Salinicoccus</taxon>
    </lineage>
</organism>
<dbReference type="Proteomes" id="UP001595637">
    <property type="component" value="Unassembled WGS sequence"/>
</dbReference>
<keyword evidence="4" id="KW-0808">Transferase</keyword>
<evidence type="ECO:0000256" key="1">
    <source>
        <dbReference type="ARBA" id="ARBA00006464"/>
    </source>
</evidence>
<dbReference type="PANTHER" id="PTHR30576:SF0">
    <property type="entry name" value="UNDECAPRENYL-PHOSPHATE N-ACETYLGALACTOSAMINYL 1-PHOSPHATE TRANSFERASE-RELATED"/>
    <property type="match status" value="1"/>
</dbReference>
<comment type="similarity">
    <text evidence="1">Belongs to the bacterial sugar transferase family.</text>
</comment>
<reference evidence="5" key="1">
    <citation type="journal article" date="2019" name="Int. J. Syst. Evol. Microbiol.">
        <title>The Global Catalogue of Microorganisms (GCM) 10K type strain sequencing project: providing services to taxonomists for standard genome sequencing and annotation.</title>
        <authorList>
            <consortium name="The Broad Institute Genomics Platform"/>
            <consortium name="The Broad Institute Genome Sequencing Center for Infectious Disease"/>
            <person name="Wu L."/>
            <person name="Ma J."/>
        </authorList>
    </citation>
    <scope>NUCLEOTIDE SEQUENCE [LARGE SCALE GENOMIC DNA]</scope>
    <source>
        <strain evidence="5">CCM 7756</strain>
    </source>
</reference>
<dbReference type="GO" id="GO:0016740">
    <property type="term" value="F:transferase activity"/>
    <property type="evidence" value="ECO:0007669"/>
    <property type="project" value="UniProtKB-KW"/>
</dbReference>
<feature type="transmembrane region" description="Helical" evidence="2">
    <location>
        <begin position="12"/>
        <end position="35"/>
    </location>
</feature>
<dbReference type="EMBL" id="JBHRVQ010000001">
    <property type="protein sequence ID" value="MFC3389115.1"/>
    <property type="molecule type" value="Genomic_DNA"/>
</dbReference>
<sequence length="207" mass="24035">MYIKVGKRLFDFIFALILLPLWLPLLLILSPIIYLSDKGPIFYNSNRLGKNGKVFKMYKFRSMRINAPDIRNPDGSTFNSERDSRLTQTGNFLRKSSLDETPQLLNVLKGDMSFIGPRPDLPEQYALYSEEEKEKLLTRPGVTGYNQAYFRNTIPWKERIKNDVYYVKNITFIFDVMIIIKTISSVLGKKNVYTVQNKDKAISTDLE</sequence>
<protein>
    <submittedName>
        <fullName evidence="4">Sugar transferase</fullName>
    </submittedName>
</protein>
<evidence type="ECO:0000313" key="4">
    <source>
        <dbReference type="EMBL" id="MFC3389115.1"/>
    </source>
</evidence>
<keyword evidence="2" id="KW-1133">Transmembrane helix</keyword>
<evidence type="ECO:0000313" key="5">
    <source>
        <dbReference type="Proteomes" id="UP001595637"/>
    </source>
</evidence>
<accession>A0ABV7N684</accession>
<gene>
    <name evidence="4" type="ORF">ACFOEO_11060</name>
</gene>